<accession>A0A8H6ZN75</accession>
<protein>
    <submittedName>
        <fullName evidence="3">Uncharacterized protein</fullName>
    </submittedName>
</protein>
<gene>
    <name evidence="3" type="ORF">PC9H_011677</name>
</gene>
<feature type="region of interest" description="Disordered" evidence="1">
    <location>
        <begin position="596"/>
        <end position="616"/>
    </location>
</feature>
<sequence length="616" mass="66634">MPLDLLTNATLPTATTTVLINVTSNPKPIHPVATIVGSVLGAMLLVLTVPNAPLWYRRFRSSGIKSESEPDTQSRPFEINVLSTPAPYHDVLVAAESHKPALPQGKAIPQAFTPIPFSPIQVPSGMSSRSVIIDNADAQVQYSPGWQANGSPNEYKRTTSNTETQGASFTLKFVGTSVAVYGTLDTVSLPNTTYVLDGGNPFPFFGQPQPQIQYQQVFYTSPSLPYAEHTLVGSCANGGGRVILDYFVVEIPLEKPTNTSMPTTTSTVPTTLDSKPTPPTTAIVGGVLGGLLLLMTILASYLWYRQSRGNGRSTDTKPSFMNAEPDAQLRPLNAPAMASSSYITTQHETPYHNSEASHQNDVISTIERHKSPHVSDMSTRTLIVDDEDTQIQYSPGWRPTGSPNEYKRTTSFTSMQGASFTLNFTGTSVTVYGTLDVTTFPNTTYVLDGGDPFPFFGIPKSAIQYQQVFYASPPLPYRGHTLVGSCADEGGRVILDYFVVEIPQGVPPSPSSPCSQSLPCVTNSKPTIITGAVLGGLLLVMTTLALYLWYQQTRGVRTKLPSATELNTQIHPFEASDMPSSSSNTLHNVSVSVESHKSPLPQWHRLPPSQPPSYTT</sequence>
<feature type="transmembrane region" description="Helical" evidence="2">
    <location>
        <begin position="528"/>
        <end position="550"/>
    </location>
</feature>
<dbReference type="VEuPathDB" id="FungiDB:PC9H_011677"/>
<keyword evidence="4" id="KW-1185">Reference proteome</keyword>
<dbReference type="RefSeq" id="XP_036627015.1">
    <property type="nucleotide sequence ID" value="XM_036781160.1"/>
</dbReference>
<dbReference type="Gene3D" id="2.60.120.260">
    <property type="entry name" value="Galactose-binding domain-like"/>
    <property type="match status" value="2"/>
</dbReference>
<feature type="region of interest" description="Disordered" evidence="1">
    <location>
        <begin position="258"/>
        <end position="277"/>
    </location>
</feature>
<feature type="transmembrane region" description="Helical" evidence="2">
    <location>
        <begin position="32"/>
        <end position="56"/>
    </location>
</feature>
<comment type="caution">
    <text evidence="3">The sequence shown here is derived from an EMBL/GenBank/DDBJ whole genome shotgun (WGS) entry which is preliminary data.</text>
</comment>
<keyword evidence="2" id="KW-0812">Transmembrane</keyword>
<name>A0A8H6ZN75_PLEOS</name>
<dbReference type="AlphaFoldDB" id="A0A8H6ZN75"/>
<evidence type="ECO:0000313" key="3">
    <source>
        <dbReference type="EMBL" id="KAF7421157.1"/>
    </source>
</evidence>
<dbReference type="Proteomes" id="UP000623687">
    <property type="component" value="Unassembled WGS sequence"/>
</dbReference>
<dbReference type="GeneID" id="59381495"/>
<reference evidence="3" key="1">
    <citation type="submission" date="2019-07" db="EMBL/GenBank/DDBJ databases">
        <authorList>
            <person name="Palmer J.M."/>
        </authorList>
    </citation>
    <scope>NUCLEOTIDE SEQUENCE</scope>
    <source>
        <strain evidence="3">PC9</strain>
    </source>
</reference>
<dbReference type="EMBL" id="JACETU010000009">
    <property type="protein sequence ID" value="KAF7421157.1"/>
    <property type="molecule type" value="Genomic_DNA"/>
</dbReference>
<proteinExistence type="predicted"/>
<keyword evidence="2" id="KW-1133">Transmembrane helix</keyword>
<feature type="transmembrane region" description="Helical" evidence="2">
    <location>
        <begin position="282"/>
        <end position="304"/>
    </location>
</feature>
<evidence type="ECO:0000256" key="1">
    <source>
        <dbReference type="SAM" id="MobiDB-lite"/>
    </source>
</evidence>
<feature type="compositionally biased region" description="Low complexity" evidence="1">
    <location>
        <begin position="258"/>
        <end position="271"/>
    </location>
</feature>
<evidence type="ECO:0000256" key="2">
    <source>
        <dbReference type="SAM" id="Phobius"/>
    </source>
</evidence>
<evidence type="ECO:0000313" key="4">
    <source>
        <dbReference type="Proteomes" id="UP000623687"/>
    </source>
</evidence>
<organism evidence="3 4">
    <name type="scientific">Pleurotus ostreatus</name>
    <name type="common">Oyster mushroom</name>
    <name type="synonym">White-rot fungus</name>
    <dbReference type="NCBI Taxonomy" id="5322"/>
    <lineage>
        <taxon>Eukaryota</taxon>
        <taxon>Fungi</taxon>
        <taxon>Dikarya</taxon>
        <taxon>Basidiomycota</taxon>
        <taxon>Agaricomycotina</taxon>
        <taxon>Agaricomycetes</taxon>
        <taxon>Agaricomycetidae</taxon>
        <taxon>Agaricales</taxon>
        <taxon>Pleurotineae</taxon>
        <taxon>Pleurotaceae</taxon>
        <taxon>Pleurotus</taxon>
    </lineage>
</organism>
<dbReference type="OrthoDB" id="3265734at2759"/>
<keyword evidence="2" id="KW-0472">Membrane</keyword>